<dbReference type="InterPro" id="IPR033739">
    <property type="entry name" value="M10A_MMP"/>
</dbReference>
<dbReference type="GO" id="GO:0031012">
    <property type="term" value="C:extracellular matrix"/>
    <property type="evidence" value="ECO:0007669"/>
    <property type="project" value="InterPro"/>
</dbReference>
<reference evidence="10" key="3">
    <citation type="submission" date="2025-09" db="UniProtKB">
        <authorList>
            <consortium name="Ensembl"/>
        </authorList>
    </citation>
    <scope>IDENTIFICATION</scope>
</reference>
<feature type="binding site" evidence="7">
    <location>
        <position position="388"/>
    </location>
    <ligand>
        <name>Zn(2+)</name>
        <dbReference type="ChEBI" id="CHEBI:29105"/>
        <label>2</label>
        <note>catalytic</note>
    </ligand>
</feature>
<dbReference type="GO" id="GO:0006508">
    <property type="term" value="P:proteolysis"/>
    <property type="evidence" value="ECO:0007669"/>
    <property type="project" value="UniProtKB-KW"/>
</dbReference>
<feature type="binding site" evidence="7">
    <location>
        <position position="344"/>
    </location>
    <ligand>
        <name>Ca(2+)</name>
        <dbReference type="ChEBI" id="CHEBI:29108"/>
        <label>1</label>
    </ligand>
</feature>
<accession>H2S9Y0</accession>
<feature type="binding site" evidence="7">
    <location>
        <position position="341"/>
    </location>
    <ligand>
        <name>Ca(2+)</name>
        <dbReference type="ChEBI" id="CHEBI:29108"/>
        <label>3</label>
    </ligand>
</feature>
<reference evidence="10 11" key="1">
    <citation type="journal article" date="2011" name="Genome Biol. Evol.">
        <title>Integration of the genetic map and genome assembly of fugu facilitates insights into distinct features of genome evolution in teleosts and mammals.</title>
        <authorList>
            <person name="Kai W."/>
            <person name="Kikuchi K."/>
            <person name="Tohari S."/>
            <person name="Chew A.K."/>
            <person name="Tay A."/>
            <person name="Fujiwara A."/>
            <person name="Hosoya S."/>
            <person name="Suetake H."/>
            <person name="Naruse K."/>
            <person name="Brenner S."/>
            <person name="Suzuki Y."/>
            <person name="Venkatesh B."/>
        </authorList>
    </citation>
    <scope>NUCLEOTIDE SEQUENCE [LARGE SCALE GENOMIC DNA]</scope>
</reference>
<feature type="binding site" evidence="7">
    <location>
        <position position="370"/>
    </location>
    <ligand>
        <name>Zn(2+)</name>
        <dbReference type="ChEBI" id="CHEBI:29105"/>
        <label>2</label>
        <note>catalytic</note>
    </ligand>
</feature>
<feature type="disulfide bond" evidence="8">
    <location>
        <begin position="414"/>
        <end position="448"/>
    </location>
</feature>
<feature type="active site" evidence="6">
    <location>
        <position position="371"/>
    </location>
</feature>
<dbReference type="PRINTS" id="PR00138">
    <property type="entry name" value="MATRIXIN"/>
</dbReference>
<dbReference type="Gene3D" id="1.10.10.1940">
    <property type="match status" value="1"/>
</dbReference>
<keyword evidence="4" id="KW-0378">Hydrolase</keyword>
<evidence type="ECO:0000259" key="9">
    <source>
        <dbReference type="PROSITE" id="PS51670"/>
    </source>
</evidence>
<feature type="binding site" evidence="7">
    <location>
        <position position="339"/>
    </location>
    <ligand>
        <name>Zn(2+)</name>
        <dbReference type="ChEBI" id="CHEBI:29105"/>
        <label>1</label>
    </ligand>
</feature>
<feature type="binding site" evidence="7">
    <location>
        <position position="322"/>
    </location>
    <ligand>
        <name>Ca(2+)</name>
        <dbReference type="ChEBI" id="CHEBI:29108"/>
        <label>3</label>
    </ligand>
</feature>
<comment type="caution">
    <text evidence="8">Lacks conserved residue(s) required for the propagation of feature annotation.</text>
</comment>
<dbReference type="PANTHER" id="PTHR10201:SF120">
    <property type="entry name" value="MATRIX METALLOPEPTIDASE 23A, LIKE"/>
    <property type="match status" value="1"/>
</dbReference>
<dbReference type="GO" id="GO:0004222">
    <property type="term" value="F:metalloendopeptidase activity"/>
    <property type="evidence" value="ECO:0007669"/>
    <property type="project" value="InterPro"/>
</dbReference>
<keyword evidence="5 7" id="KW-0862">Zinc</keyword>
<feature type="binding site" evidence="7">
    <location>
        <position position="308"/>
    </location>
    <ligand>
        <name>Zn(2+)</name>
        <dbReference type="ChEBI" id="CHEBI:29105"/>
        <label>1</label>
    </ligand>
</feature>
<dbReference type="InterPro" id="IPR024079">
    <property type="entry name" value="MetalloPept_cat_dom_sf"/>
</dbReference>
<feature type="binding site" evidence="7">
    <location>
        <position position="310"/>
    </location>
    <ligand>
        <name>Zn(2+)</name>
        <dbReference type="ChEBI" id="CHEBI:29105"/>
        <label>1</label>
    </ligand>
</feature>
<evidence type="ECO:0000313" key="11">
    <source>
        <dbReference type="Proteomes" id="UP000005226"/>
    </source>
</evidence>
<dbReference type="AlphaFoldDB" id="H2S9Y0"/>
<dbReference type="InterPro" id="IPR003582">
    <property type="entry name" value="ShKT_dom"/>
</dbReference>
<evidence type="ECO:0000256" key="8">
    <source>
        <dbReference type="PROSITE-ProRule" id="PRU01005"/>
    </source>
</evidence>
<evidence type="ECO:0000256" key="3">
    <source>
        <dbReference type="ARBA" id="ARBA00022723"/>
    </source>
</evidence>
<evidence type="ECO:0000256" key="7">
    <source>
        <dbReference type="PIRSR" id="PIRSR621190-2"/>
    </source>
</evidence>
<dbReference type="InterPro" id="IPR021190">
    <property type="entry name" value="Pept_M10A"/>
</dbReference>
<comment type="similarity">
    <text evidence="1">Belongs to the peptidase M10A family.</text>
</comment>
<evidence type="ECO:0000256" key="4">
    <source>
        <dbReference type="ARBA" id="ARBA00022801"/>
    </source>
</evidence>
<proteinExistence type="inferred from homology"/>
<organism evidence="10 11">
    <name type="scientific">Takifugu rubripes</name>
    <name type="common">Japanese pufferfish</name>
    <name type="synonym">Fugu rubripes</name>
    <dbReference type="NCBI Taxonomy" id="31033"/>
    <lineage>
        <taxon>Eukaryota</taxon>
        <taxon>Metazoa</taxon>
        <taxon>Chordata</taxon>
        <taxon>Craniata</taxon>
        <taxon>Vertebrata</taxon>
        <taxon>Euteleostomi</taxon>
        <taxon>Actinopterygii</taxon>
        <taxon>Neopterygii</taxon>
        <taxon>Teleostei</taxon>
        <taxon>Neoteleostei</taxon>
        <taxon>Acanthomorphata</taxon>
        <taxon>Eupercaria</taxon>
        <taxon>Tetraodontiformes</taxon>
        <taxon>Tetradontoidea</taxon>
        <taxon>Tetraodontidae</taxon>
        <taxon>Takifugu</taxon>
    </lineage>
</organism>
<evidence type="ECO:0000313" key="10">
    <source>
        <dbReference type="Ensembl" id="ENSTRUP00000009206.3"/>
    </source>
</evidence>
<keyword evidence="2" id="KW-0645">Protease</keyword>
<keyword evidence="11" id="KW-1185">Reference proteome</keyword>
<dbReference type="InParanoid" id="H2S9Y0"/>
<feature type="binding site" evidence="7">
    <location>
        <position position="329"/>
    </location>
    <ligand>
        <name>Zn(2+)</name>
        <dbReference type="ChEBI" id="CHEBI:29105"/>
        <label>1</label>
    </ligand>
</feature>
<dbReference type="SMART" id="SM00254">
    <property type="entry name" value="ShKT"/>
    <property type="match status" value="1"/>
</dbReference>
<comment type="cofactor">
    <cofactor evidence="7">
        <name>Ca(2+)</name>
        <dbReference type="ChEBI" id="CHEBI:29108"/>
    </cofactor>
    <text evidence="7">Can bind about 5 Ca(2+) ions per subunit.</text>
</comment>
<dbReference type="SMART" id="SM00235">
    <property type="entry name" value="ZnMc"/>
    <property type="match status" value="1"/>
</dbReference>
<evidence type="ECO:0000256" key="6">
    <source>
        <dbReference type="PIRSR" id="PIRSR621190-1"/>
    </source>
</evidence>
<dbReference type="PROSITE" id="PS51670">
    <property type="entry name" value="SHKT"/>
    <property type="match status" value="1"/>
</dbReference>
<dbReference type="InterPro" id="IPR006026">
    <property type="entry name" value="Peptidase_Metallo"/>
</dbReference>
<dbReference type="GO" id="GO:0005615">
    <property type="term" value="C:extracellular space"/>
    <property type="evidence" value="ECO:0007669"/>
    <property type="project" value="TreeGrafter"/>
</dbReference>
<dbReference type="STRING" id="31033.ENSTRUP00000009206"/>
<gene>
    <name evidence="10" type="primary">mmp23bb</name>
</gene>
<dbReference type="Pfam" id="PF00413">
    <property type="entry name" value="Peptidase_M10"/>
    <property type="match status" value="1"/>
</dbReference>
<reference evidence="10" key="2">
    <citation type="submission" date="2025-08" db="UniProtKB">
        <authorList>
            <consortium name="Ensembl"/>
        </authorList>
    </citation>
    <scope>IDENTIFICATION</scope>
</reference>
<dbReference type="SUPFAM" id="SSF55486">
    <property type="entry name" value="Metalloproteases ('zincins'), catalytic domain"/>
    <property type="match status" value="1"/>
</dbReference>
<dbReference type="GO" id="GO:0008270">
    <property type="term" value="F:zinc ion binding"/>
    <property type="evidence" value="ECO:0007669"/>
    <property type="project" value="InterPro"/>
</dbReference>
<dbReference type="Ensembl" id="ENSTRUT00000009261.3">
    <property type="protein sequence ID" value="ENSTRUP00000009206.3"/>
    <property type="gene ID" value="ENSTRUG00000003905.3"/>
</dbReference>
<dbReference type="PANTHER" id="PTHR10201">
    <property type="entry name" value="MATRIX METALLOPROTEINASE"/>
    <property type="match status" value="1"/>
</dbReference>
<evidence type="ECO:0000256" key="2">
    <source>
        <dbReference type="ARBA" id="ARBA00022670"/>
    </source>
</evidence>
<dbReference type="CDD" id="cd04278">
    <property type="entry name" value="ZnMc_MMP"/>
    <property type="match status" value="1"/>
</dbReference>
<evidence type="ECO:0000256" key="1">
    <source>
        <dbReference type="ARBA" id="ARBA00010370"/>
    </source>
</evidence>
<feature type="binding site" evidence="7">
    <location>
        <position position="374"/>
    </location>
    <ligand>
        <name>Zn(2+)</name>
        <dbReference type="ChEBI" id="CHEBI:29105"/>
        <label>2</label>
        <note>catalytic</note>
    </ligand>
</feature>
<name>H2S9Y0_TAKRU</name>
<dbReference type="MEROPS" id="M10.022"/>
<sequence length="520" mass="60736">DWLYWERQAGYTGRDRLVILGERGETGWLYWEREERQAGYTGRDRLVILGETGWLYWEREERQAGYTGRERRDRLVILGETGWLYWERQAGYTGRERRDRLVILGERGETGWLYWERQAGYTGRDRLVILGERGETGWLYWERQAGYTGRERRDRLVILGETGWLYWEREERQAGYTGRDRLVILGETGWLYWERQAGYTGRERRDRLVILGETGWLYWERQAGYTGTERRDRLVILGQRGETGWLRWVWSVFPRILKFPNTLNVDDTRKAIGIAFAKWSGVSPLTFTEVTNSNTTVDISIGFYTFNHTDCWWSPLHPCFDGLNGELAHAFLPPRGEIHFDNHEFWILGKSRFSWKQGVWLNDLVQVAAHEIGHALGLWHSRDPTALMHPNATYTGQRNVAQDDVWGIQRLYGCLDKKRVCDPWARLGFCEQRRTFMKKNCPRRCNLCFEPLEALATPTSPPANLKVKMVPRGKVVGFRCGTKSPRPAPKIRWAGTLLIRATGGEELASPRAHVSARSRL</sequence>
<keyword evidence="3 7" id="KW-0479">Metal-binding</keyword>
<evidence type="ECO:0000256" key="5">
    <source>
        <dbReference type="ARBA" id="ARBA00022833"/>
    </source>
</evidence>
<dbReference type="eggNOG" id="KOG1565">
    <property type="taxonomic scope" value="Eukaryota"/>
</dbReference>
<keyword evidence="8" id="KW-1015">Disulfide bond</keyword>
<dbReference type="HOGENOM" id="CLU_015489_2_1_1"/>
<dbReference type="Proteomes" id="UP000005226">
    <property type="component" value="Chromosome 11"/>
</dbReference>
<feature type="binding site" evidence="7">
    <location>
        <position position="298"/>
    </location>
    <ligand>
        <name>Ca(2+)</name>
        <dbReference type="ChEBI" id="CHEBI:29108"/>
        <label>2</label>
    </ligand>
</feature>
<feature type="binding site" evidence="7">
    <location>
        <position position="380"/>
    </location>
    <ligand>
        <name>Zn(2+)</name>
        <dbReference type="ChEBI" id="CHEBI:29105"/>
        <label>2</label>
        <note>catalytic</note>
    </ligand>
</feature>
<protein>
    <submittedName>
        <fullName evidence="10">Matrix metallopeptidase 23bb</fullName>
    </submittedName>
</protein>
<feature type="binding site" evidence="7">
    <location>
        <position position="344"/>
    </location>
    <ligand>
        <name>Ca(2+)</name>
        <dbReference type="ChEBI" id="CHEBI:29108"/>
        <label>3</label>
    </ligand>
</feature>
<dbReference type="GO" id="GO:0030574">
    <property type="term" value="P:collagen catabolic process"/>
    <property type="evidence" value="ECO:0007669"/>
    <property type="project" value="TreeGrafter"/>
</dbReference>
<feature type="domain" description="ShKT" evidence="9">
    <location>
        <begin position="414"/>
        <end position="448"/>
    </location>
</feature>
<dbReference type="Gene3D" id="3.40.390.10">
    <property type="entry name" value="Collagenase (Catalytic Domain)"/>
    <property type="match status" value="1"/>
</dbReference>
<comment type="cofactor">
    <cofactor evidence="7">
        <name>Zn(2+)</name>
        <dbReference type="ChEBI" id="CHEBI:29105"/>
    </cofactor>
    <text evidence="7">Binds 2 Zn(2+) ions per subunit.</text>
</comment>
<dbReference type="InterPro" id="IPR001818">
    <property type="entry name" value="Pept_M10_metallopeptidase"/>
</dbReference>
<dbReference type="GO" id="GO:0030198">
    <property type="term" value="P:extracellular matrix organization"/>
    <property type="evidence" value="ECO:0007669"/>
    <property type="project" value="TreeGrafter"/>
</dbReference>
<dbReference type="GeneTree" id="ENSGT00940000165683"/>
<keyword evidence="7" id="KW-0106">Calcium</keyword>
<feature type="binding site" evidence="7">
    <location>
        <position position="321"/>
    </location>
    <ligand>
        <name>Ca(2+)</name>
        <dbReference type="ChEBI" id="CHEBI:29108"/>
        <label>3</label>
    </ligand>
</feature>